<dbReference type="Pfam" id="PF07394">
    <property type="entry name" value="DUF1501"/>
    <property type="match status" value="1"/>
</dbReference>
<dbReference type="PANTHER" id="PTHR43737">
    <property type="entry name" value="BLL7424 PROTEIN"/>
    <property type="match status" value="1"/>
</dbReference>
<dbReference type="InterPro" id="IPR006311">
    <property type="entry name" value="TAT_signal"/>
</dbReference>
<sequence>MLNIFDQSASKFCNQISRRNFIKVGALGLGGLSLPQVLKAEKQSGKSSSHKSIIMIYLPGGPPHQDMYDLKTDAPAEVRGEFKAISTNVPDIRICEHLPRLARIADQCVFVNSLVGSVGQHASFQCMTGHNSVNQPAGGWPELGSALSHLKGNPRAISPAYVNLSPRMQHTPYNFGKNSFLGMAHTPFNPNGEMKGDMTLNGITLDRLHDRKSLLNSFDQFRRDADSSGVMQGLDSFNEQAFGVLTSGGLVDALDLSKEDPAVRERYGTGTEKKQGDAAPRLNEQFLLARRLVEAGARVVTLSYSFWDWHSRNFKRAKENFPDFDQAMTALIEDLHQRGMAEDTTVIAWGEFGRTPMINKQGGRDHWPRVCNALLAGGGMKTGQVIGTTDRLGGEAKDRPVHFQEVFATLYHNMGIDVQQLTLPDHAGRPQYLVDSGYLPLAEVI</sequence>
<keyword evidence="2" id="KW-1185">Reference proteome</keyword>
<dbReference type="Proteomes" id="UP000318384">
    <property type="component" value="Chromosome"/>
</dbReference>
<dbReference type="SUPFAM" id="SSF53649">
    <property type="entry name" value="Alkaline phosphatase-like"/>
    <property type="match status" value="1"/>
</dbReference>
<proteinExistence type="predicted"/>
<protein>
    <recommendedName>
        <fullName evidence="3">DUF1501 domain-containing protein</fullName>
    </recommendedName>
</protein>
<gene>
    <name evidence="1" type="ORF">V202x_20560</name>
</gene>
<dbReference type="InterPro" id="IPR017850">
    <property type="entry name" value="Alkaline_phosphatase_core_sf"/>
</dbReference>
<reference evidence="1 2" key="1">
    <citation type="submission" date="2019-03" db="EMBL/GenBank/DDBJ databases">
        <title>Deep-cultivation of Planctomycetes and their phenomic and genomic characterization uncovers novel biology.</title>
        <authorList>
            <person name="Wiegand S."/>
            <person name="Jogler M."/>
            <person name="Boedeker C."/>
            <person name="Pinto D."/>
            <person name="Vollmers J."/>
            <person name="Rivas-Marin E."/>
            <person name="Kohn T."/>
            <person name="Peeters S.H."/>
            <person name="Heuer A."/>
            <person name="Rast P."/>
            <person name="Oberbeckmann S."/>
            <person name="Bunk B."/>
            <person name="Jeske O."/>
            <person name="Meyerdierks A."/>
            <person name="Storesund J.E."/>
            <person name="Kallscheuer N."/>
            <person name="Luecker S."/>
            <person name="Lage O.M."/>
            <person name="Pohl T."/>
            <person name="Merkel B.J."/>
            <person name="Hornburger P."/>
            <person name="Mueller R.-W."/>
            <person name="Bruemmer F."/>
            <person name="Labrenz M."/>
            <person name="Spormann A.M."/>
            <person name="Op den Camp H."/>
            <person name="Overmann J."/>
            <person name="Amann R."/>
            <person name="Jetten M.S.M."/>
            <person name="Mascher T."/>
            <person name="Medema M.H."/>
            <person name="Devos D.P."/>
            <person name="Kaster A.-K."/>
            <person name="Ovreas L."/>
            <person name="Rohde M."/>
            <person name="Galperin M.Y."/>
            <person name="Jogler C."/>
        </authorList>
    </citation>
    <scope>NUCLEOTIDE SEQUENCE [LARGE SCALE GENOMIC DNA]</scope>
    <source>
        <strain evidence="1 2">V202</strain>
    </source>
</reference>
<evidence type="ECO:0000313" key="2">
    <source>
        <dbReference type="Proteomes" id="UP000318384"/>
    </source>
</evidence>
<dbReference type="RefSeq" id="WP_145173767.1">
    <property type="nucleotide sequence ID" value="NZ_CP037422.1"/>
</dbReference>
<accession>A0A517WTV6</accession>
<name>A0A517WTV6_9PLAN</name>
<dbReference type="OrthoDB" id="228163at2"/>
<dbReference type="InterPro" id="IPR010869">
    <property type="entry name" value="DUF1501"/>
</dbReference>
<organism evidence="1 2">
    <name type="scientific">Gimesia aquarii</name>
    <dbReference type="NCBI Taxonomy" id="2527964"/>
    <lineage>
        <taxon>Bacteria</taxon>
        <taxon>Pseudomonadati</taxon>
        <taxon>Planctomycetota</taxon>
        <taxon>Planctomycetia</taxon>
        <taxon>Planctomycetales</taxon>
        <taxon>Planctomycetaceae</taxon>
        <taxon>Gimesia</taxon>
    </lineage>
</organism>
<dbReference type="AlphaFoldDB" id="A0A517WTV6"/>
<evidence type="ECO:0000313" key="1">
    <source>
        <dbReference type="EMBL" id="QDU08686.1"/>
    </source>
</evidence>
<dbReference type="PROSITE" id="PS51318">
    <property type="entry name" value="TAT"/>
    <property type="match status" value="1"/>
</dbReference>
<evidence type="ECO:0008006" key="3">
    <source>
        <dbReference type="Google" id="ProtNLM"/>
    </source>
</evidence>
<dbReference type="PANTHER" id="PTHR43737:SF1">
    <property type="entry name" value="DUF1501 DOMAIN-CONTAINING PROTEIN"/>
    <property type="match status" value="1"/>
</dbReference>
<dbReference type="EMBL" id="CP037422">
    <property type="protein sequence ID" value="QDU08686.1"/>
    <property type="molecule type" value="Genomic_DNA"/>
</dbReference>